<gene>
    <name evidence="2" type="ORF">L2749_00250</name>
</gene>
<evidence type="ECO:0000313" key="2">
    <source>
        <dbReference type="EMBL" id="MCL1103702.1"/>
    </source>
</evidence>
<dbReference type="AlphaFoldDB" id="A0A9X1Z2Y3"/>
<dbReference type="RefSeq" id="WP_229779836.1">
    <property type="nucleotide sequence ID" value="NZ_BMQI01000001.1"/>
</dbReference>
<sequence>MNKQIPAFLSAMSKQMHEQSNRCTAEPTPHRNDIRIGAGVIVAHKMGCMLPGGKYTENPAEAIRAAKGIHRLTCKR</sequence>
<comment type="caution">
    <text evidence="2">The sequence shown here is derived from an EMBL/GenBank/DDBJ whole genome shotgun (WGS) entry which is preliminary data.</text>
</comment>
<evidence type="ECO:0000256" key="1">
    <source>
        <dbReference type="SAM" id="MobiDB-lite"/>
    </source>
</evidence>
<dbReference type="Proteomes" id="UP001139408">
    <property type="component" value="Unassembled WGS sequence"/>
</dbReference>
<organism evidence="2 3">
    <name type="scientific">Shewanella algicola</name>
    <dbReference type="NCBI Taxonomy" id="640633"/>
    <lineage>
        <taxon>Bacteria</taxon>
        <taxon>Pseudomonadati</taxon>
        <taxon>Pseudomonadota</taxon>
        <taxon>Gammaproteobacteria</taxon>
        <taxon>Alteromonadales</taxon>
        <taxon>Shewanellaceae</taxon>
        <taxon>Shewanella</taxon>
    </lineage>
</organism>
<proteinExistence type="predicted"/>
<keyword evidence="3" id="KW-1185">Reference proteome</keyword>
<accession>A0A9X1Z2Y3</accession>
<dbReference type="EMBL" id="JAKILJ010000001">
    <property type="protein sequence ID" value="MCL1103702.1"/>
    <property type="molecule type" value="Genomic_DNA"/>
</dbReference>
<name>A0A9X1Z2Y3_9GAMM</name>
<reference evidence="2" key="1">
    <citation type="submission" date="2022-01" db="EMBL/GenBank/DDBJ databases">
        <title>Whole genome-based taxonomy of the Shewanellaceae.</title>
        <authorList>
            <person name="Martin-Rodriguez A.J."/>
        </authorList>
    </citation>
    <scope>NUCLEOTIDE SEQUENCE</scope>
    <source>
        <strain evidence="2">DSM 23803</strain>
    </source>
</reference>
<protein>
    <submittedName>
        <fullName evidence="2">Uncharacterized protein</fullName>
    </submittedName>
</protein>
<feature type="region of interest" description="Disordered" evidence="1">
    <location>
        <begin position="1"/>
        <end position="31"/>
    </location>
</feature>
<evidence type="ECO:0000313" key="3">
    <source>
        <dbReference type="Proteomes" id="UP001139408"/>
    </source>
</evidence>